<proteinExistence type="predicted"/>
<keyword evidence="2" id="KW-0732">Signal</keyword>
<dbReference type="Pfam" id="PF04338">
    <property type="entry name" value="DUF481"/>
    <property type="match status" value="1"/>
</dbReference>
<dbReference type="Proteomes" id="UP000298050">
    <property type="component" value="Unassembled WGS sequence"/>
</dbReference>
<name>A0A4Z0M5Q0_9GAMM</name>
<dbReference type="EMBL" id="SRLE01000005">
    <property type="protein sequence ID" value="TGD74698.1"/>
    <property type="molecule type" value="Genomic_DNA"/>
</dbReference>
<feature type="compositionally biased region" description="Basic and acidic residues" evidence="1">
    <location>
        <begin position="176"/>
        <end position="185"/>
    </location>
</feature>
<keyword evidence="4" id="KW-1185">Reference proteome</keyword>
<evidence type="ECO:0000313" key="3">
    <source>
        <dbReference type="EMBL" id="TGD74698.1"/>
    </source>
</evidence>
<dbReference type="OrthoDB" id="9806250at2"/>
<accession>A0A4Z0M5Q0</accession>
<evidence type="ECO:0000256" key="2">
    <source>
        <dbReference type="SAM" id="SignalP"/>
    </source>
</evidence>
<organism evidence="3 4">
    <name type="scientific">Mangrovimicrobium sediminis</name>
    <dbReference type="NCBI Taxonomy" id="2562682"/>
    <lineage>
        <taxon>Bacteria</taxon>
        <taxon>Pseudomonadati</taxon>
        <taxon>Pseudomonadota</taxon>
        <taxon>Gammaproteobacteria</taxon>
        <taxon>Cellvibrionales</taxon>
        <taxon>Halieaceae</taxon>
        <taxon>Mangrovimicrobium</taxon>
    </lineage>
</organism>
<reference evidence="3 4" key="1">
    <citation type="submission" date="2019-04" db="EMBL/GenBank/DDBJ databases">
        <title>Taxonomy of novel Haliea sp. from mangrove soil of West Coast of India.</title>
        <authorList>
            <person name="Verma A."/>
            <person name="Kumar P."/>
            <person name="Krishnamurthi S."/>
        </authorList>
    </citation>
    <scope>NUCLEOTIDE SEQUENCE [LARGE SCALE GENOMIC DNA]</scope>
    <source>
        <strain evidence="3 4">SAOS-164</strain>
    </source>
</reference>
<feature type="signal peptide" evidence="2">
    <location>
        <begin position="1"/>
        <end position="28"/>
    </location>
</feature>
<protein>
    <submittedName>
        <fullName evidence="3">DUF481 domain-containing protein</fullName>
    </submittedName>
</protein>
<evidence type="ECO:0000313" key="4">
    <source>
        <dbReference type="Proteomes" id="UP000298050"/>
    </source>
</evidence>
<comment type="caution">
    <text evidence="3">The sequence shown here is derived from an EMBL/GenBank/DDBJ whole genome shotgun (WGS) entry which is preliminary data.</text>
</comment>
<feature type="chain" id="PRO_5021314771" evidence="2">
    <location>
        <begin position="29"/>
        <end position="348"/>
    </location>
</feature>
<feature type="region of interest" description="Disordered" evidence="1">
    <location>
        <begin position="167"/>
        <end position="189"/>
    </location>
</feature>
<evidence type="ECO:0000256" key="1">
    <source>
        <dbReference type="SAM" id="MobiDB-lite"/>
    </source>
</evidence>
<dbReference type="AlphaFoldDB" id="A0A4Z0M5Q0"/>
<sequence length="348" mass="38854">MRDPVPATKTLPLLLACLLWLAVAPCQAQERKTDVITLYNGDKVTGEIKSMEGGILELSTDAIGTIGIEWPEIAHLQSDYHYELRLSDGQRLYGSIQRDSRAGQLVLTDIYGRHPIDLLQVVEVRPIEDSFVDRLNIYFSATVAYTKATSVGQVSFNTNINYEDKTSSNTLSARTDLSRTDDNDSKSTTVNLSRNTWSTDRGSVYRALFASYETNDELALTRRVGVGAGVGRYFIDTHRSTLTGTAGLQVIDEDSEGEKTTQDVELILNTHFATWRFSSPELDIDFDFTLYPSVTDEGRVRSSSNVRLRWELLNDLYWDVTAWANTDNQSATGSDTDYAITTGIGWNN</sequence>
<dbReference type="InterPro" id="IPR007433">
    <property type="entry name" value="DUF481"/>
</dbReference>
<gene>
    <name evidence="3" type="ORF">E4634_05720</name>
</gene>